<proteinExistence type="inferred from homology"/>
<dbReference type="PROSITE" id="PS50111">
    <property type="entry name" value="CHEMOTAXIS_TRANSDUC_2"/>
    <property type="match status" value="1"/>
</dbReference>
<dbReference type="Gene3D" id="1.20.120.1530">
    <property type="match status" value="1"/>
</dbReference>
<accession>A0A8E7B3T4</accession>
<dbReference type="InterPro" id="IPR004089">
    <property type="entry name" value="MCPsignal_dom"/>
</dbReference>
<evidence type="ECO:0000256" key="4">
    <source>
        <dbReference type="SAM" id="Coils"/>
    </source>
</evidence>
<feature type="coiled-coil region" evidence="4">
    <location>
        <begin position="36"/>
        <end position="70"/>
    </location>
</feature>
<comment type="similarity">
    <text evidence="2">Belongs to the methyl-accepting chemotaxis (MCP) protein family.</text>
</comment>
<dbReference type="RefSeq" id="WP_214421212.1">
    <property type="nucleotide sequence ID" value="NZ_CP075546.1"/>
</dbReference>
<keyword evidence="7" id="KW-1185">Reference proteome</keyword>
<dbReference type="GO" id="GO:0016020">
    <property type="term" value="C:membrane"/>
    <property type="evidence" value="ECO:0007669"/>
    <property type="project" value="InterPro"/>
</dbReference>
<gene>
    <name evidence="6" type="ORF">KHC33_08185</name>
</gene>
<evidence type="ECO:0000313" key="6">
    <source>
        <dbReference type="EMBL" id="QVV90444.1"/>
    </source>
</evidence>
<keyword evidence="1 3" id="KW-0807">Transducer</keyword>
<dbReference type="GO" id="GO:0007165">
    <property type="term" value="P:signal transduction"/>
    <property type="evidence" value="ECO:0007669"/>
    <property type="project" value="UniProtKB-KW"/>
</dbReference>
<dbReference type="CDD" id="cd11386">
    <property type="entry name" value="MCP_signal"/>
    <property type="match status" value="1"/>
</dbReference>
<evidence type="ECO:0000259" key="5">
    <source>
        <dbReference type="PROSITE" id="PS50111"/>
    </source>
</evidence>
<dbReference type="SMART" id="SM00283">
    <property type="entry name" value="MA"/>
    <property type="match status" value="1"/>
</dbReference>
<keyword evidence="4" id="KW-0175">Coiled coil</keyword>
<dbReference type="Pfam" id="PF00015">
    <property type="entry name" value="MCPsignal"/>
    <property type="match status" value="1"/>
</dbReference>
<name>A0A8E7B3T4_9EURY</name>
<organism evidence="6 7">
    <name type="scientific">Methanospirillum purgamenti</name>
    <dbReference type="NCBI Taxonomy" id="2834276"/>
    <lineage>
        <taxon>Archaea</taxon>
        <taxon>Methanobacteriati</taxon>
        <taxon>Methanobacteriota</taxon>
        <taxon>Stenosarchaea group</taxon>
        <taxon>Methanomicrobia</taxon>
        <taxon>Methanomicrobiales</taxon>
        <taxon>Methanospirillaceae</taxon>
        <taxon>Methanospirillum</taxon>
    </lineage>
</organism>
<dbReference type="Proteomes" id="UP000680656">
    <property type="component" value="Chromosome"/>
</dbReference>
<evidence type="ECO:0000256" key="3">
    <source>
        <dbReference type="PROSITE-ProRule" id="PRU00284"/>
    </source>
</evidence>
<dbReference type="PANTHER" id="PTHR32089:SF112">
    <property type="entry name" value="LYSOZYME-LIKE PROTEIN-RELATED"/>
    <property type="match status" value="1"/>
</dbReference>
<feature type="coiled-coil region" evidence="4">
    <location>
        <begin position="109"/>
        <end position="136"/>
    </location>
</feature>
<dbReference type="Gene3D" id="1.10.287.950">
    <property type="entry name" value="Methyl-accepting chemotaxis protein"/>
    <property type="match status" value="1"/>
</dbReference>
<evidence type="ECO:0000256" key="1">
    <source>
        <dbReference type="ARBA" id="ARBA00023224"/>
    </source>
</evidence>
<dbReference type="AlphaFoldDB" id="A0A8E7B3T4"/>
<reference evidence="6 7" key="1">
    <citation type="submission" date="2021-05" db="EMBL/GenBank/DDBJ databases">
        <title>A novel Methanospirillum isolate from a pyrite-forming mixed culture.</title>
        <authorList>
            <person name="Bunk B."/>
            <person name="Sproer C."/>
            <person name="Spring S."/>
            <person name="Pester M."/>
        </authorList>
    </citation>
    <scope>NUCLEOTIDE SEQUENCE [LARGE SCALE GENOMIC DNA]</scope>
    <source>
        <strain evidence="6 7">J.3.6.1-F.2.7.3</strain>
    </source>
</reference>
<dbReference type="GeneID" id="65097155"/>
<dbReference type="PANTHER" id="PTHR32089">
    <property type="entry name" value="METHYL-ACCEPTING CHEMOTAXIS PROTEIN MCPB"/>
    <property type="match status" value="1"/>
</dbReference>
<protein>
    <submittedName>
        <fullName evidence="6">Methyl-accepting chemotaxis protein</fullName>
    </submittedName>
</protein>
<sequence>MELSLEISSITEQIRNGRFNVRISTSNRTDGNEDLAQSINTMLDLYQQELQRVQDESTKQISQLKESQKKSTESIQEIANIFSRLADGESGGAFHHAIVDKTTSLNQPIQELLSAYNRLNTAIQSIETDISRVTKEIGEGNLVIALDTSTHTGIYKRIRESTLSLIDTFKIPTTEAMRVCSLYASYDFSARFLDTVMVKGDWLKFKNFINTIGIQVHDAFRSINQQIMELSANVEQANASVQEVALSSDQVAKNSSAVSQNTEQSDAGVRQVLRAMEDLSVTVGDVSQKADSVSRLAHEGTDMAREGSEFAKKAERGMGLIITSAEEADHLIGDIQGEMKKINEIVRLITDIANQTNLLALNAAIEAARAGEMGRGFAVVASEVKALALESRQSAEKITDMISNLQKQSQKAANAVSGATTAVRDGNVLLSDTLTVFGRLAGSVEEISMNIEQVASMNEEQAAAVEEITSSMHEVSAMLKDTAHEAVDSARATNEASASVQQLKVIVDQVAGIAEQISISMSRFTL</sequence>
<dbReference type="EMBL" id="CP075546">
    <property type="protein sequence ID" value="QVV90444.1"/>
    <property type="molecule type" value="Genomic_DNA"/>
</dbReference>
<evidence type="ECO:0000313" key="7">
    <source>
        <dbReference type="Proteomes" id="UP000680656"/>
    </source>
</evidence>
<feature type="domain" description="Methyl-accepting transducer" evidence="5">
    <location>
        <begin position="240"/>
        <end position="476"/>
    </location>
</feature>
<evidence type="ECO:0000256" key="2">
    <source>
        <dbReference type="ARBA" id="ARBA00029447"/>
    </source>
</evidence>
<dbReference type="KEGG" id="mrtj:KHC33_08185"/>
<dbReference type="SUPFAM" id="SSF58104">
    <property type="entry name" value="Methyl-accepting chemotaxis protein (MCP) signaling domain"/>
    <property type="match status" value="1"/>
</dbReference>